<comment type="catalytic activity">
    <reaction evidence="1">
        <text>ATP + protein L-histidine = ADP + protein N-phospho-L-histidine.</text>
        <dbReference type="EC" id="2.7.13.3"/>
    </reaction>
</comment>
<organism evidence="13 14">
    <name type="scientific">Roseateles oligotrophus</name>
    <dbReference type="NCBI Taxonomy" id="1769250"/>
    <lineage>
        <taxon>Bacteria</taxon>
        <taxon>Pseudomonadati</taxon>
        <taxon>Pseudomonadota</taxon>
        <taxon>Betaproteobacteria</taxon>
        <taxon>Burkholderiales</taxon>
        <taxon>Sphaerotilaceae</taxon>
        <taxon>Roseateles</taxon>
    </lineage>
</organism>
<accession>A0A840L9J5</accession>
<evidence type="ECO:0000313" key="14">
    <source>
        <dbReference type="Proteomes" id="UP000562027"/>
    </source>
</evidence>
<keyword evidence="5" id="KW-0597">Phosphoprotein</keyword>
<dbReference type="Gene3D" id="3.30.565.10">
    <property type="entry name" value="Histidine kinase-like ATPase, C-terminal domain"/>
    <property type="match status" value="1"/>
</dbReference>
<dbReference type="PRINTS" id="PR00344">
    <property type="entry name" value="BCTRLSENSOR"/>
</dbReference>
<dbReference type="SMART" id="SM00388">
    <property type="entry name" value="HisKA"/>
    <property type="match status" value="1"/>
</dbReference>
<dbReference type="PROSITE" id="PS50109">
    <property type="entry name" value="HIS_KIN"/>
    <property type="match status" value="1"/>
</dbReference>
<evidence type="ECO:0000259" key="11">
    <source>
        <dbReference type="PROSITE" id="PS50109"/>
    </source>
</evidence>
<dbReference type="InterPro" id="IPR004358">
    <property type="entry name" value="Sig_transdc_His_kin-like_C"/>
</dbReference>
<dbReference type="InterPro" id="IPR003660">
    <property type="entry name" value="HAMP_dom"/>
</dbReference>
<reference evidence="13 14" key="1">
    <citation type="submission" date="2020-08" db="EMBL/GenBank/DDBJ databases">
        <title>Functional genomics of gut bacteria from endangered species of beetles.</title>
        <authorList>
            <person name="Carlos-Shanley C."/>
        </authorList>
    </citation>
    <scope>NUCLEOTIDE SEQUENCE [LARGE SCALE GENOMIC DNA]</scope>
    <source>
        <strain evidence="13 14">S00239</strain>
    </source>
</reference>
<keyword evidence="10" id="KW-0812">Transmembrane</keyword>
<dbReference type="InterPro" id="IPR003594">
    <property type="entry name" value="HATPase_dom"/>
</dbReference>
<dbReference type="GO" id="GO:0005524">
    <property type="term" value="F:ATP binding"/>
    <property type="evidence" value="ECO:0007669"/>
    <property type="project" value="UniProtKB-KW"/>
</dbReference>
<evidence type="ECO:0000256" key="7">
    <source>
        <dbReference type="ARBA" id="ARBA00022741"/>
    </source>
</evidence>
<dbReference type="RefSeq" id="WP_184297432.1">
    <property type="nucleotide sequence ID" value="NZ_JACHLP010000002.1"/>
</dbReference>
<evidence type="ECO:0000313" key="13">
    <source>
        <dbReference type="EMBL" id="MBB4842799.1"/>
    </source>
</evidence>
<dbReference type="CDD" id="cd00082">
    <property type="entry name" value="HisKA"/>
    <property type="match status" value="1"/>
</dbReference>
<dbReference type="Pfam" id="PF00512">
    <property type="entry name" value="HisKA"/>
    <property type="match status" value="1"/>
</dbReference>
<sequence>MQAGMPAMRSPMTRIALGLGLAALALVLLIQGLMTLAVNGVTDNYVRRFMRGTVNILVAELTPLSFEARRSRIKVLDEQFSYPVTLVSAAELSRADRQALARGELVVHGFNRRIYAALPEAPGQGAGEQAQVLRLGPLNVDGGPENSIRLPFELWMQLIAGLGLALAVFALAAWVLRPIWRDIRRLQIAADRMTAGRFELAIDEPESRLFAPIAAGARATLERLAAALASQRELTGAVSHELRTPLARLRFAIDALVDEDDAGRRELAVQACERDIDELDALIDTSLMIARLDMGALQARSEPGDLQALLTQEAASLAPLLEGKQLSTDIRLSRPVRFDARLLPYGLRNALRNAARHARARIALSAWIAEGQVLLAVDDDGEGVPAAMREAVFEPFKRLDRAKERGSRGFGLGLAIVRRVAEVHGGQARMDVAPGLGGARLLISWPVD</sequence>
<dbReference type="Proteomes" id="UP000562027">
    <property type="component" value="Unassembled WGS sequence"/>
</dbReference>
<dbReference type="InterPro" id="IPR003661">
    <property type="entry name" value="HisK_dim/P_dom"/>
</dbReference>
<evidence type="ECO:0000256" key="2">
    <source>
        <dbReference type="ARBA" id="ARBA00004651"/>
    </source>
</evidence>
<evidence type="ECO:0000256" key="8">
    <source>
        <dbReference type="ARBA" id="ARBA00022777"/>
    </source>
</evidence>
<dbReference type="PANTHER" id="PTHR44936:SF10">
    <property type="entry name" value="SENSOR PROTEIN RSTB"/>
    <property type="match status" value="1"/>
</dbReference>
<dbReference type="EC" id="2.7.13.3" evidence="3"/>
<keyword evidence="8 13" id="KW-0418">Kinase</keyword>
<feature type="domain" description="HAMP" evidence="12">
    <location>
        <begin position="177"/>
        <end position="229"/>
    </location>
</feature>
<keyword evidence="9" id="KW-0067">ATP-binding</keyword>
<dbReference type="SMART" id="SM00387">
    <property type="entry name" value="HATPase_c"/>
    <property type="match status" value="1"/>
</dbReference>
<protein>
    <recommendedName>
        <fullName evidence="3">histidine kinase</fullName>
        <ecNumber evidence="3">2.7.13.3</ecNumber>
    </recommendedName>
</protein>
<dbReference type="GO" id="GO:0000155">
    <property type="term" value="F:phosphorelay sensor kinase activity"/>
    <property type="evidence" value="ECO:0007669"/>
    <property type="project" value="InterPro"/>
</dbReference>
<dbReference type="EMBL" id="JACHLP010000002">
    <property type="protein sequence ID" value="MBB4842799.1"/>
    <property type="molecule type" value="Genomic_DNA"/>
</dbReference>
<dbReference type="InterPro" id="IPR005467">
    <property type="entry name" value="His_kinase_dom"/>
</dbReference>
<dbReference type="SUPFAM" id="SSF55874">
    <property type="entry name" value="ATPase domain of HSP90 chaperone/DNA topoisomerase II/histidine kinase"/>
    <property type="match status" value="1"/>
</dbReference>
<dbReference type="PROSITE" id="PS50885">
    <property type="entry name" value="HAMP"/>
    <property type="match status" value="1"/>
</dbReference>
<keyword evidence="10" id="KW-1133">Transmembrane helix</keyword>
<keyword evidence="14" id="KW-1185">Reference proteome</keyword>
<dbReference type="Gene3D" id="1.10.287.130">
    <property type="match status" value="1"/>
</dbReference>
<dbReference type="InterPro" id="IPR050980">
    <property type="entry name" value="2C_sensor_his_kinase"/>
</dbReference>
<dbReference type="AlphaFoldDB" id="A0A840L9J5"/>
<proteinExistence type="predicted"/>
<dbReference type="GO" id="GO:0005886">
    <property type="term" value="C:plasma membrane"/>
    <property type="evidence" value="ECO:0007669"/>
    <property type="project" value="UniProtKB-SubCell"/>
</dbReference>
<dbReference type="Pfam" id="PF02518">
    <property type="entry name" value="HATPase_c"/>
    <property type="match status" value="1"/>
</dbReference>
<evidence type="ECO:0000256" key="6">
    <source>
        <dbReference type="ARBA" id="ARBA00022679"/>
    </source>
</evidence>
<comment type="subcellular location">
    <subcellularLocation>
        <location evidence="2">Cell membrane</location>
        <topology evidence="2">Multi-pass membrane protein</topology>
    </subcellularLocation>
</comment>
<dbReference type="InterPro" id="IPR036097">
    <property type="entry name" value="HisK_dim/P_sf"/>
</dbReference>
<dbReference type="InterPro" id="IPR036890">
    <property type="entry name" value="HATPase_C_sf"/>
</dbReference>
<feature type="domain" description="Histidine kinase" evidence="11">
    <location>
        <begin position="237"/>
        <end position="448"/>
    </location>
</feature>
<keyword evidence="10" id="KW-0472">Membrane</keyword>
<evidence type="ECO:0000256" key="9">
    <source>
        <dbReference type="ARBA" id="ARBA00022840"/>
    </source>
</evidence>
<evidence type="ECO:0000256" key="4">
    <source>
        <dbReference type="ARBA" id="ARBA00022475"/>
    </source>
</evidence>
<feature type="transmembrane region" description="Helical" evidence="10">
    <location>
        <begin position="154"/>
        <end position="176"/>
    </location>
</feature>
<evidence type="ECO:0000256" key="10">
    <source>
        <dbReference type="SAM" id="Phobius"/>
    </source>
</evidence>
<evidence type="ECO:0000256" key="3">
    <source>
        <dbReference type="ARBA" id="ARBA00012438"/>
    </source>
</evidence>
<name>A0A840L9J5_9BURK</name>
<keyword evidence="7" id="KW-0547">Nucleotide-binding</keyword>
<keyword evidence="6 13" id="KW-0808">Transferase</keyword>
<gene>
    <name evidence="13" type="ORF">HNP55_001314</name>
</gene>
<evidence type="ECO:0000256" key="1">
    <source>
        <dbReference type="ARBA" id="ARBA00000085"/>
    </source>
</evidence>
<evidence type="ECO:0000259" key="12">
    <source>
        <dbReference type="PROSITE" id="PS50885"/>
    </source>
</evidence>
<dbReference type="PANTHER" id="PTHR44936">
    <property type="entry name" value="SENSOR PROTEIN CREC"/>
    <property type="match status" value="1"/>
</dbReference>
<dbReference type="SUPFAM" id="SSF47384">
    <property type="entry name" value="Homodimeric domain of signal transducing histidine kinase"/>
    <property type="match status" value="1"/>
</dbReference>
<keyword evidence="4" id="KW-1003">Cell membrane</keyword>
<evidence type="ECO:0000256" key="5">
    <source>
        <dbReference type="ARBA" id="ARBA00022553"/>
    </source>
</evidence>
<comment type="caution">
    <text evidence="13">The sequence shown here is derived from an EMBL/GenBank/DDBJ whole genome shotgun (WGS) entry which is preliminary data.</text>
</comment>